<feature type="non-terminal residue" evidence="3">
    <location>
        <position position="1"/>
    </location>
</feature>
<gene>
    <name evidence="3" type="primary">FBXL20</name>
    <name evidence="3" type="ORF">Anas_13268</name>
</gene>
<dbReference type="PROSITE" id="PS50181">
    <property type="entry name" value="FBOX"/>
    <property type="match status" value="1"/>
</dbReference>
<dbReference type="PANTHER" id="PTHR13318">
    <property type="entry name" value="PARTNER OF PAIRED, ISOFORM B-RELATED"/>
    <property type="match status" value="1"/>
</dbReference>
<evidence type="ECO:0000256" key="1">
    <source>
        <dbReference type="SAM" id="Phobius"/>
    </source>
</evidence>
<dbReference type="SMART" id="SM00367">
    <property type="entry name" value="LRR_CC"/>
    <property type="match status" value="9"/>
</dbReference>
<dbReference type="Pfam" id="PF25372">
    <property type="entry name" value="DUF7885"/>
    <property type="match status" value="2"/>
</dbReference>
<keyword evidence="4" id="KW-1185">Reference proteome</keyword>
<evidence type="ECO:0000313" key="3">
    <source>
        <dbReference type="EMBL" id="KAB7503555.1"/>
    </source>
</evidence>
<dbReference type="Pfam" id="PF12937">
    <property type="entry name" value="F-box-like"/>
    <property type="match status" value="1"/>
</dbReference>
<dbReference type="SMART" id="SM00256">
    <property type="entry name" value="FBOX"/>
    <property type="match status" value="1"/>
</dbReference>
<protein>
    <submittedName>
        <fullName evidence="3">F-box/LRR-repeat protein 20</fullName>
    </submittedName>
</protein>
<keyword evidence="1" id="KW-0812">Transmembrane</keyword>
<evidence type="ECO:0000313" key="4">
    <source>
        <dbReference type="Proteomes" id="UP000326759"/>
    </source>
</evidence>
<feature type="domain" description="F-box" evidence="2">
    <location>
        <begin position="54"/>
        <end position="100"/>
    </location>
</feature>
<proteinExistence type="predicted"/>
<comment type="caution">
    <text evidence="3">The sequence shown here is derived from an EMBL/GenBank/DDBJ whole genome shotgun (WGS) entry which is preliminary data.</text>
</comment>
<keyword evidence="1" id="KW-0472">Membrane</keyword>
<reference evidence="3 4" key="1">
    <citation type="journal article" date="2019" name="PLoS Biol.">
        <title>Sex chromosomes control vertical transmission of feminizing Wolbachia symbionts in an isopod.</title>
        <authorList>
            <person name="Becking T."/>
            <person name="Chebbi M.A."/>
            <person name="Giraud I."/>
            <person name="Moumen B."/>
            <person name="Laverre T."/>
            <person name="Caubet Y."/>
            <person name="Peccoud J."/>
            <person name="Gilbert C."/>
            <person name="Cordaux R."/>
        </authorList>
    </citation>
    <scope>NUCLEOTIDE SEQUENCE [LARGE SCALE GENOMIC DNA]</scope>
    <source>
        <strain evidence="3">ANa2</strain>
        <tissue evidence="3">Whole body excluding digestive tract and cuticle</tissue>
    </source>
</reference>
<feature type="transmembrane region" description="Helical" evidence="1">
    <location>
        <begin position="320"/>
        <end position="339"/>
    </location>
</feature>
<dbReference type="InterPro" id="IPR001810">
    <property type="entry name" value="F-box_dom"/>
</dbReference>
<sequence>FIYSRQFASLSFNLANLSPIISQFWEKISYKMKMINHSNINRLELTKVFSEDDALINRKLPRELLLRVFSYLDVVSLCRCAQVSNYWHILALDGSNWQRIDLFNFQTDIEGRVVENIGRRCGGFLKQLSLRGCLSVNDAALVTFAEITCAALSKHCPRLVRLHLDSCPQISDSSLKDIALGCRNLDWINISWSENITPNGIEELAQGCNKLQGFVGKGLKMLNDQALIALATHCRDLQHVNLHSCSSINDRGVIALAENCPNIRYLCLTLCSHLTDASLLVIAQNCPQLETLEVASCSLFTDSGFQALARVSIVYFFRKAMIQILSFVIVVITFVFFFTNFQTCRMLEKIDLEDCVLITDTTLSHLALGCPRLEKLSLSHCELITDEGIRHLGVSPCSTEHLAVLELDNCPLISDASLDHLLSCHNLQRIELYDCQLITRGGIKRLKSHLPNIKVHAYFAPQTPPPTEGRSRQRYCRCCVIL</sequence>
<dbReference type="InterPro" id="IPR006553">
    <property type="entry name" value="Leu-rich_rpt_Cys-con_subtyp"/>
</dbReference>
<dbReference type="AlphaFoldDB" id="A0A5N5TEL0"/>
<dbReference type="EMBL" id="SEYY01004955">
    <property type="protein sequence ID" value="KAB7503555.1"/>
    <property type="molecule type" value="Genomic_DNA"/>
</dbReference>
<dbReference type="FunFam" id="1.20.1280.50:FF:000013">
    <property type="entry name" value="F-box/LRR-repeat protein 20 isoform X1"/>
    <property type="match status" value="1"/>
</dbReference>
<evidence type="ECO:0000259" key="2">
    <source>
        <dbReference type="PROSITE" id="PS50181"/>
    </source>
</evidence>
<dbReference type="InterPro" id="IPR057207">
    <property type="entry name" value="FBXL15_LRR"/>
</dbReference>
<dbReference type="GO" id="GO:0019005">
    <property type="term" value="C:SCF ubiquitin ligase complex"/>
    <property type="evidence" value="ECO:0007669"/>
    <property type="project" value="TreeGrafter"/>
</dbReference>
<dbReference type="InterPro" id="IPR032675">
    <property type="entry name" value="LRR_dom_sf"/>
</dbReference>
<dbReference type="CDD" id="cd22115">
    <property type="entry name" value="F-box_FBXL2-like"/>
    <property type="match status" value="1"/>
</dbReference>
<accession>A0A5N5TEL0</accession>
<dbReference type="Gene3D" id="3.80.10.10">
    <property type="entry name" value="Ribonuclease Inhibitor"/>
    <property type="match status" value="2"/>
</dbReference>
<dbReference type="Gene3D" id="1.20.1280.50">
    <property type="match status" value="1"/>
</dbReference>
<dbReference type="OrthoDB" id="550575at2759"/>
<dbReference type="FunFam" id="3.80.10.10:FF:000060">
    <property type="entry name" value="F-box/LRR-repeat protein 20 isoform 2"/>
    <property type="match status" value="1"/>
</dbReference>
<dbReference type="GO" id="GO:0031146">
    <property type="term" value="P:SCF-dependent proteasomal ubiquitin-dependent protein catabolic process"/>
    <property type="evidence" value="ECO:0007669"/>
    <property type="project" value="TreeGrafter"/>
</dbReference>
<dbReference type="Proteomes" id="UP000326759">
    <property type="component" value="Unassembled WGS sequence"/>
</dbReference>
<name>A0A5N5TEL0_9CRUS</name>
<dbReference type="SUPFAM" id="SSF52047">
    <property type="entry name" value="RNI-like"/>
    <property type="match status" value="1"/>
</dbReference>
<organism evidence="3 4">
    <name type="scientific">Armadillidium nasatum</name>
    <dbReference type="NCBI Taxonomy" id="96803"/>
    <lineage>
        <taxon>Eukaryota</taxon>
        <taxon>Metazoa</taxon>
        <taxon>Ecdysozoa</taxon>
        <taxon>Arthropoda</taxon>
        <taxon>Crustacea</taxon>
        <taxon>Multicrustacea</taxon>
        <taxon>Malacostraca</taxon>
        <taxon>Eumalacostraca</taxon>
        <taxon>Peracarida</taxon>
        <taxon>Isopoda</taxon>
        <taxon>Oniscidea</taxon>
        <taxon>Crinocheta</taxon>
        <taxon>Armadillidiidae</taxon>
        <taxon>Armadillidium</taxon>
    </lineage>
</organism>
<keyword evidence="1" id="KW-1133">Transmembrane helix</keyword>